<dbReference type="Gene3D" id="1.10.10.10">
    <property type="entry name" value="Winged helix-like DNA-binding domain superfamily/Winged helix DNA-binding domain"/>
    <property type="match status" value="1"/>
</dbReference>
<dbReference type="AlphaFoldDB" id="A0A5C4RYR2"/>
<keyword evidence="3" id="KW-0067">ATP-binding</keyword>
<protein>
    <submittedName>
        <fullName evidence="3">ATP-binding protein</fullName>
    </submittedName>
</protein>
<evidence type="ECO:0000313" key="4">
    <source>
        <dbReference type="Proteomes" id="UP000309544"/>
    </source>
</evidence>
<dbReference type="PANTHER" id="PTHR30595:SF6">
    <property type="entry name" value="SCHLAFEN ALBA-2 DOMAIN-CONTAINING PROTEIN"/>
    <property type="match status" value="1"/>
</dbReference>
<evidence type="ECO:0000313" key="3">
    <source>
        <dbReference type="EMBL" id="TNJ36446.1"/>
    </source>
</evidence>
<dbReference type="Pfam" id="PF04326">
    <property type="entry name" value="SLFN_AlbA_2"/>
    <property type="match status" value="1"/>
</dbReference>
<dbReference type="RefSeq" id="WP_139626625.1">
    <property type="nucleotide sequence ID" value="NZ_VDCI01000005.1"/>
</dbReference>
<dbReference type="PANTHER" id="PTHR30595">
    <property type="entry name" value="GLPR-RELATED TRANSCRIPTIONAL REPRESSOR"/>
    <property type="match status" value="1"/>
</dbReference>
<organism evidence="3 4">
    <name type="scientific">Prosthecochloris vibrioformis</name>
    <name type="common">Chlorobium vibrioforme</name>
    <dbReference type="NCBI Taxonomy" id="1098"/>
    <lineage>
        <taxon>Bacteria</taxon>
        <taxon>Pseudomonadati</taxon>
        <taxon>Chlorobiota</taxon>
        <taxon>Chlorobiia</taxon>
        <taxon>Chlorobiales</taxon>
        <taxon>Chlorobiaceae</taxon>
        <taxon>Prosthecochloris</taxon>
    </lineage>
</organism>
<dbReference type="InterPro" id="IPR038461">
    <property type="entry name" value="Schlafen_AlbA_2_dom_sf"/>
</dbReference>
<dbReference type="GO" id="GO:0005524">
    <property type="term" value="F:ATP binding"/>
    <property type="evidence" value="ECO:0007669"/>
    <property type="project" value="UniProtKB-KW"/>
</dbReference>
<gene>
    <name evidence="3" type="ORF">FGF68_06830</name>
</gene>
<feature type="compositionally biased region" description="Basic and acidic residues" evidence="1">
    <location>
        <begin position="262"/>
        <end position="274"/>
    </location>
</feature>
<dbReference type="InterPro" id="IPR007421">
    <property type="entry name" value="Schlafen_AlbA_2_dom"/>
</dbReference>
<sequence length="389" mass="43857">MKRQPIEPEDILLRLDWTEDDDLEFKSGKGGVPGSLWETYSAIANTHGGVILLGVEDDGTVSGVEKPERVKKSLWDSLNNRNKVNTNLLTEGDVAEVAHPDGTIVAIRVPRASRGQRPVFIGQNPLTGTYRRNYEGDYHCSEKEVARMLSDGSESPFDSQILEHFTIDDLDSVSLIPEESLERLQALFGPSFSQFDQNEVQVLVTADIESEVDNYRIRQICNIHAADVTRLLQGLVAKDALVRDGHGRWSRYRLPYAVDSEHTGEKSLHNDSKSTHKAGHSLHKTDDSLHNEELLVIAEPARTQQRLNPAEMESILLALCKGRWMTRHELSLLVERNSESLRQRFLNPMVAHGLLQLRYPDKRNRVDQAYTATRLVTENAVSLTKPEPK</sequence>
<evidence type="ECO:0000256" key="1">
    <source>
        <dbReference type="SAM" id="MobiDB-lite"/>
    </source>
</evidence>
<keyword evidence="3" id="KW-0547">Nucleotide-binding</keyword>
<proteinExistence type="predicted"/>
<accession>A0A5C4RYR2</accession>
<dbReference type="EMBL" id="VDCI01000005">
    <property type="protein sequence ID" value="TNJ36446.1"/>
    <property type="molecule type" value="Genomic_DNA"/>
</dbReference>
<feature type="domain" description="Schlafen AlbA-2" evidence="2">
    <location>
        <begin position="19"/>
        <end position="116"/>
    </location>
</feature>
<dbReference type="Proteomes" id="UP000309544">
    <property type="component" value="Unassembled WGS sequence"/>
</dbReference>
<feature type="region of interest" description="Disordered" evidence="1">
    <location>
        <begin position="262"/>
        <end position="284"/>
    </location>
</feature>
<dbReference type="InterPro" id="IPR036388">
    <property type="entry name" value="WH-like_DNA-bd_sf"/>
</dbReference>
<evidence type="ECO:0000259" key="2">
    <source>
        <dbReference type="Pfam" id="PF04326"/>
    </source>
</evidence>
<keyword evidence="4" id="KW-1185">Reference proteome</keyword>
<name>A0A5C4RYR2_PROVB</name>
<comment type="caution">
    <text evidence="3">The sequence shown here is derived from an EMBL/GenBank/DDBJ whole genome shotgun (WGS) entry which is preliminary data.</text>
</comment>
<reference evidence="3 4" key="1">
    <citation type="submission" date="2019-05" db="EMBL/GenBank/DDBJ databases">
        <title>Draft Whole-Genome sequence of the green sulfur bacterium Prosthecochloris vibrioformis DSM 260.</title>
        <authorList>
            <person name="Meyer T.E."/>
            <person name="Kyndt J.A."/>
        </authorList>
    </citation>
    <scope>NUCLEOTIDE SEQUENCE [LARGE SCALE GENOMIC DNA]</scope>
    <source>
        <strain evidence="3 4">DSM 260</strain>
    </source>
</reference>
<dbReference type="Gene3D" id="3.30.950.30">
    <property type="entry name" value="Schlafen, AAA domain"/>
    <property type="match status" value="1"/>
</dbReference>